<reference evidence="3" key="1">
    <citation type="journal article" date="2023" name="Int. J. Syst. Evol. Microbiol.">
        <title>Mesoterricola silvestris gen. nov., sp. nov., Mesoterricola sediminis sp. nov., Geothrix oryzae sp. nov., Geothrix edaphica sp. nov., Geothrix rubra sp. nov., and Geothrix limicola sp. nov., six novel members of Acidobacteriota isolated from soils.</title>
        <authorList>
            <person name="Itoh H."/>
            <person name="Sugisawa Y."/>
            <person name="Mise K."/>
            <person name="Xu Z."/>
            <person name="Kuniyasu M."/>
            <person name="Ushijima N."/>
            <person name="Kawano K."/>
            <person name="Kobayashi E."/>
            <person name="Shiratori Y."/>
            <person name="Masuda Y."/>
            <person name="Senoo K."/>
        </authorList>
    </citation>
    <scope>NUCLEOTIDE SEQUENCE</scope>
    <source>
        <strain evidence="3">W786</strain>
    </source>
</reference>
<organism evidence="3 4">
    <name type="scientific">Mesoterricola sediminis</name>
    <dbReference type="NCBI Taxonomy" id="2927980"/>
    <lineage>
        <taxon>Bacteria</taxon>
        <taxon>Pseudomonadati</taxon>
        <taxon>Acidobacteriota</taxon>
        <taxon>Holophagae</taxon>
        <taxon>Holophagales</taxon>
        <taxon>Holophagaceae</taxon>
        <taxon>Mesoterricola</taxon>
    </lineage>
</organism>
<keyword evidence="4" id="KW-1185">Reference proteome</keyword>
<gene>
    <name evidence="3" type="ORF">METESE_20290</name>
</gene>
<keyword evidence="2" id="KW-0732">Signal</keyword>
<dbReference type="EMBL" id="AP027081">
    <property type="protein sequence ID" value="BDU77071.1"/>
    <property type="molecule type" value="Genomic_DNA"/>
</dbReference>
<dbReference type="RefSeq" id="WP_316410086.1">
    <property type="nucleotide sequence ID" value="NZ_AP027081.1"/>
</dbReference>
<evidence type="ECO:0000313" key="3">
    <source>
        <dbReference type="EMBL" id="BDU77071.1"/>
    </source>
</evidence>
<feature type="compositionally biased region" description="Low complexity" evidence="1">
    <location>
        <begin position="46"/>
        <end position="62"/>
    </location>
</feature>
<evidence type="ECO:0000256" key="1">
    <source>
        <dbReference type="SAM" id="MobiDB-lite"/>
    </source>
</evidence>
<dbReference type="AlphaFoldDB" id="A0AA48H417"/>
<evidence type="ECO:0000256" key="2">
    <source>
        <dbReference type="SAM" id="SignalP"/>
    </source>
</evidence>
<feature type="chain" id="PRO_5041409433" evidence="2">
    <location>
        <begin position="20"/>
        <end position="219"/>
    </location>
</feature>
<proteinExistence type="predicted"/>
<feature type="signal peptide" evidence="2">
    <location>
        <begin position="1"/>
        <end position="19"/>
    </location>
</feature>
<protein>
    <submittedName>
        <fullName evidence="3">Uncharacterized protein</fullName>
    </submittedName>
</protein>
<feature type="region of interest" description="Disordered" evidence="1">
    <location>
        <begin position="27"/>
        <end position="75"/>
    </location>
</feature>
<name>A0AA48H417_9BACT</name>
<accession>A0AA48H417</accession>
<sequence length="219" mass="23251">MRTVHRTVLLLAASSLALAAGQLPVLGRPAPQRPRSRVYQPSSRVPAATRPATPETEGAPAPKGRKLPPVIAETDADGPDRIWGWRCGGASVGIRHCGGGVGGDGLVWLELGGCWIKVVQFDDHVRVTVGIGDQRLARKALVAYREGDGAALFQAGTAPLDHLWRPRLEEAAHAVREAFLGLPPDGADTGFLRKGLAFTWRELGWLAGVRSSAAGRTLP</sequence>
<dbReference type="KEGG" id="msea:METESE_20290"/>
<dbReference type="Proteomes" id="UP001228113">
    <property type="component" value="Chromosome"/>
</dbReference>
<evidence type="ECO:0000313" key="4">
    <source>
        <dbReference type="Proteomes" id="UP001228113"/>
    </source>
</evidence>